<evidence type="ECO:0000313" key="2">
    <source>
        <dbReference type="Proteomes" id="UP000092987"/>
    </source>
</evidence>
<protein>
    <submittedName>
        <fullName evidence="1">Uncharacterized protein</fullName>
    </submittedName>
</protein>
<dbReference type="EMBL" id="LLKQ01000001">
    <property type="protein sequence ID" value="OCL95496.1"/>
    <property type="molecule type" value="Genomic_DNA"/>
</dbReference>
<comment type="caution">
    <text evidence="1">The sequence shown here is derived from an EMBL/GenBank/DDBJ whole genome shotgun (WGS) entry which is preliminary data.</text>
</comment>
<dbReference type="Proteomes" id="UP000092987">
    <property type="component" value="Unassembled WGS sequence"/>
</dbReference>
<reference evidence="1 2" key="1">
    <citation type="submission" date="2015-10" db="EMBL/GenBank/DDBJ databases">
        <authorList>
            <person name="Rovetto F.F."/>
            <person name="Cocolin L.L."/>
            <person name="Illeghems K.K."/>
            <person name="Van Nieuwerbuegh F.F."/>
            <person name="Houf K.K."/>
        </authorList>
    </citation>
    <scope>NUCLEOTIDE SEQUENCE [LARGE SCALE GENOMIC DNA]</scope>
    <source>
        <strain evidence="1 2">LMG 24486</strain>
    </source>
</reference>
<accession>A0A1C7WP05</accession>
<dbReference type="RefSeq" id="WP_165595945.1">
    <property type="nucleotide sequence ID" value="NZ_CP035926.1"/>
</dbReference>
<organism evidence="1 2">
    <name type="scientific">Aliarcobacter thereius LMG 24486</name>
    <dbReference type="NCBI Taxonomy" id="1032240"/>
    <lineage>
        <taxon>Bacteria</taxon>
        <taxon>Pseudomonadati</taxon>
        <taxon>Campylobacterota</taxon>
        <taxon>Epsilonproteobacteria</taxon>
        <taxon>Campylobacterales</taxon>
        <taxon>Arcobacteraceae</taxon>
        <taxon>Aliarcobacter</taxon>
    </lineage>
</organism>
<gene>
    <name evidence="1" type="ORF">AA347_00955</name>
</gene>
<evidence type="ECO:0000313" key="1">
    <source>
        <dbReference type="EMBL" id="OCL95496.1"/>
    </source>
</evidence>
<sequence length="57" mass="7031">MKKDKAYKNLLKLIFKLENISIKNKQKVDNRADERFFKDIIFDLHNIRIKIERNINR</sequence>
<name>A0A1C7WP05_9BACT</name>
<proteinExistence type="predicted"/>
<keyword evidence="2" id="KW-1185">Reference proteome</keyword>